<dbReference type="OrthoDB" id="10005904at2"/>
<organism evidence="1 2">
    <name type="scientific">Stenomitos frigidus ULC18</name>
    <dbReference type="NCBI Taxonomy" id="2107698"/>
    <lineage>
        <taxon>Bacteria</taxon>
        <taxon>Bacillati</taxon>
        <taxon>Cyanobacteriota</taxon>
        <taxon>Cyanophyceae</taxon>
        <taxon>Leptolyngbyales</taxon>
        <taxon>Leptolyngbyaceae</taxon>
        <taxon>Stenomitos</taxon>
    </lineage>
</organism>
<gene>
    <name evidence="1" type="ORF">C7B82_14975</name>
</gene>
<name>A0A2T1E5W3_9CYAN</name>
<dbReference type="Proteomes" id="UP000239576">
    <property type="component" value="Unassembled WGS sequence"/>
</dbReference>
<reference evidence="2" key="1">
    <citation type="submission" date="2018-02" db="EMBL/GenBank/DDBJ databases">
        <authorList>
            <person name="Moore K."/>
            <person name="Momper L."/>
        </authorList>
    </citation>
    <scope>NUCLEOTIDE SEQUENCE [LARGE SCALE GENOMIC DNA]</scope>
    <source>
        <strain evidence="2">ULC18</strain>
    </source>
</reference>
<reference evidence="1 2" key="2">
    <citation type="submission" date="2018-03" db="EMBL/GenBank/DDBJ databases">
        <title>The ancient ancestry and fast evolution of plastids.</title>
        <authorList>
            <person name="Moore K.R."/>
            <person name="Magnabosco C."/>
            <person name="Momper L."/>
            <person name="Gold D.A."/>
            <person name="Bosak T."/>
            <person name="Fournier G.P."/>
        </authorList>
    </citation>
    <scope>NUCLEOTIDE SEQUENCE [LARGE SCALE GENOMIC DNA]</scope>
    <source>
        <strain evidence="1 2">ULC18</strain>
    </source>
</reference>
<dbReference type="AlphaFoldDB" id="A0A2T1E5W3"/>
<dbReference type="RefSeq" id="WP_106257083.1">
    <property type="nucleotide sequence ID" value="NZ_CAWNSW010000092.1"/>
</dbReference>
<protein>
    <submittedName>
        <fullName evidence="1">Uncharacterized protein</fullName>
    </submittedName>
</protein>
<comment type="caution">
    <text evidence="1">The sequence shown here is derived from an EMBL/GenBank/DDBJ whole genome shotgun (WGS) entry which is preliminary data.</text>
</comment>
<evidence type="ECO:0000313" key="1">
    <source>
        <dbReference type="EMBL" id="PSB28143.1"/>
    </source>
</evidence>
<proteinExistence type="predicted"/>
<accession>A0A2T1E5W3</accession>
<keyword evidence="2" id="KW-1185">Reference proteome</keyword>
<dbReference type="EMBL" id="PVWK01000083">
    <property type="protein sequence ID" value="PSB28143.1"/>
    <property type="molecule type" value="Genomic_DNA"/>
</dbReference>
<sequence>MKTPNLKKKLILVAVGAGVLAAGTAVGYWQHSQREWCVQFTSGGGQEVTYSRGCLNRQRYKKWTLTAFRTET</sequence>
<evidence type="ECO:0000313" key="2">
    <source>
        <dbReference type="Proteomes" id="UP000239576"/>
    </source>
</evidence>